<dbReference type="InterPro" id="IPR036188">
    <property type="entry name" value="FAD/NAD-bd_sf"/>
</dbReference>
<dbReference type="OrthoDB" id="9773233at2"/>
<gene>
    <name evidence="1" type="ORF">DSM3645_22244</name>
</gene>
<name>A3ZUJ7_9BACT</name>
<dbReference type="STRING" id="314230.DSM3645_22244"/>
<accession>A3ZUJ7</accession>
<organism evidence="1 2">
    <name type="scientific">Blastopirellula marina DSM 3645</name>
    <dbReference type="NCBI Taxonomy" id="314230"/>
    <lineage>
        <taxon>Bacteria</taxon>
        <taxon>Pseudomonadati</taxon>
        <taxon>Planctomycetota</taxon>
        <taxon>Planctomycetia</taxon>
        <taxon>Pirellulales</taxon>
        <taxon>Pirellulaceae</taxon>
        <taxon>Blastopirellula</taxon>
    </lineage>
</organism>
<dbReference type="eggNOG" id="COG0492">
    <property type="taxonomic scope" value="Bacteria"/>
</dbReference>
<dbReference type="EMBL" id="AANZ01000012">
    <property type="protein sequence ID" value="EAQ79907.1"/>
    <property type="molecule type" value="Genomic_DNA"/>
</dbReference>
<protein>
    <submittedName>
        <fullName evidence="1">Putative secreted protein</fullName>
    </submittedName>
</protein>
<dbReference type="HOGENOM" id="CLU_039832_0_0_0"/>
<comment type="caution">
    <text evidence="1">The sequence shown here is derived from an EMBL/GenBank/DDBJ whole genome shotgun (WGS) entry which is preliminary data.</text>
</comment>
<evidence type="ECO:0000313" key="1">
    <source>
        <dbReference type="EMBL" id="EAQ79907.1"/>
    </source>
</evidence>
<evidence type="ECO:0000313" key="2">
    <source>
        <dbReference type="Proteomes" id="UP000004358"/>
    </source>
</evidence>
<proteinExistence type="predicted"/>
<dbReference type="Proteomes" id="UP000004358">
    <property type="component" value="Unassembled WGS sequence"/>
</dbReference>
<sequence length="425" mass="46371">MSVDAPAKITILGAGPIGLEAALYARFLGYDVAIYEQGRPAESIRRWGSVRMFSPFGMNSSPLGRSALSAQSADDLKLPAEDELLTGQDYVDRYLQPLAESDLLADSLHCGWTAIAAGRAGLSKSDMVDEESRREADFVVVLRDQDGREQLDRSDVLIDCTGLFGQPGWIGSGGVPALGESSARAHIEFGLPDILGGERDKYAGQQTLVIGSGYSAATNICALEQLAREALNTQTTWITRKENRADTTGPLQRFADDPLSARDQLAVRANEFAANSEPHVAHWPASTVSAIHYDAHSDRFQVTLAGNHQGTHEFDRVIANVGFLPNVELTRSLQMHYCYATEGPLKLAAKLLENSSGDCLAQPTGDAELLINPEPDFYLLGAKSYGRNSQFLLKNGLDQIRQLFTIIGDRENLDLYRQFLPANQK</sequence>
<dbReference type="PRINTS" id="PR00368">
    <property type="entry name" value="FADPNR"/>
</dbReference>
<dbReference type="AlphaFoldDB" id="A3ZUJ7"/>
<dbReference type="SUPFAM" id="SSF51905">
    <property type="entry name" value="FAD/NAD(P)-binding domain"/>
    <property type="match status" value="1"/>
</dbReference>
<dbReference type="RefSeq" id="WP_002652348.1">
    <property type="nucleotide sequence ID" value="NZ_CH672376.1"/>
</dbReference>
<reference evidence="1 2" key="1">
    <citation type="submission" date="2006-02" db="EMBL/GenBank/DDBJ databases">
        <authorList>
            <person name="Amann R."/>
            <person name="Ferriera S."/>
            <person name="Johnson J."/>
            <person name="Kravitz S."/>
            <person name="Halpern A."/>
            <person name="Remington K."/>
            <person name="Beeson K."/>
            <person name="Tran B."/>
            <person name="Rogers Y.-H."/>
            <person name="Friedman R."/>
            <person name="Venter J.C."/>
        </authorList>
    </citation>
    <scope>NUCLEOTIDE SEQUENCE [LARGE SCALE GENOMIC DNA]</scope>
    <source>
        <strain evidence="1 2">DSM 3645</strain>
    </source>
</reference>
<dbReference type="Gene3D" id="3.50.50.60">
    <property type="entry name" value="FAD/NAD(P)-binding domain"/>
    <property type="match status" value="1"/>
</dbReference>
<dbReference type="PRINTS" id="PR00411">
    <property type="entry name" value="PNDRDTASEI"/>
</dbReference>